<sequence>MIPLLFTLLFAEMTLIVLLLFRSPVRVLVIMGLDRLKQGRGPLVARTVATTILVVFSSSLYGAIDIHKRSKEAGGLVNSTDEVLMAYRILEASLMGFSLFLAMITDRIHYYIRELDLVRNNMGAVERLNQEYKDRIRKQIVETETKPKIGKGSMDD</sequence>
<dbReference type="InterPro" id="IPR008417">
    <property type="entry name" value="BAP29/BAP31"/>
</dbReference>
<dbReference type="GO" id="GO:0005789">
    <property type="term" value="C:endoplasmic reticulum membrane"/>
    <property type="evidence" value="ECO:0007669"/>
    <property type="project" value="UniProtKB-SubCell"/>
</dbReference>
<comment type="subcellular location">
    <subcellularLocation>
        <location evidence="1">Endoplasmic reticulum membrane</location>
        <topology evidence="1">Multi-pass membrane protein</topology>
    </subcellularLocation>
</comment>
<name>A0A1Q3DAX8_CEPFO</name>
<dbReference type="Proteomes" id="UP000187406">
    <property type="component" value="Unassembled WGS sequence"/>
</dbReference>
<organism evidence="2 3">
    <name type="scientific">Cephalotus follicularis</name>
    <name type="common">Albany pitcher plant</name>
    <dbReference type="NCBI Taxonomy" id="3775"/>
    <lineage>
        <taxon>Eukaryota</taxon>
        <taxon>Viridiplantae</taxon>
        <taxon>Streptophyta</taxon>
        <taxon>Embryophyta</taxon>
        <taxon>Tracheophyta</taxon>
        <taxon>Spermatophyta</taxon>
        <taxon>Magnoliopsida</taxon>
        <taxon>eudicotyledons</taxon>
        <taxon>Gunneridae</taxon>
        <taxon>Pentapetalae</taxon>
        <taxon>rosids</taxon>
        <taxon>fabids</taxon>
        <taxon>Oxalidales</taxon>
        <taxon>Cephalotaceae</taxon>
        <taxon>Cephalotus</taxon>
    </lineage>
</organism>
<keyword evidence="1" id="KW-0472">Membrane</keyword>
<dbReference type="GO" id="GO:0006886">
    <property type="term" value="P:intracellular protein transport"/>
    <property type="evidence" value="ECO:0007669"/>
    <property type="project" value="UniProtKB-UniRule"/>
</dbReference>
<gene>
    <name evidence="2" type="ORF">CFOL_v3_33061</name>
</gene>
<dbReference type="STRING" id="3775.A0A1Q3DAX8"/>
<dbReference type="OrthoDB" id="435607at2759"/>
<keyword evidence="1" id="KW-0931">ER-Golgi transport</keyword>
<proteinExistence type="inferred from homology"/>
<keyword evidence="1" id="KW-0653">Protein transport</keyword>
<dbReference type="GO" id="GO:0070973">
    <property type="term" value="P:protein localization to endoplasmic reticulum exit site"/>
    <property type="evidence" value="ECO:0007669"/>
    <property type="project" value="UniProtKB-UniRule"/>
</dbReference>
<dbReference type="InParanoid" id="A0A1Q3DAX8"/>
<keyword evidence="1" id="KW-0256">Endoplasmic reticulum</keyword>
<dbReference type="PANTHER" id="PTHR12701">
    <property type="entry name" value="BCR-ASSOCIATED PROTEIN, BAP"/>
    <property type="match status" value="1"/>
</dbReference>
<protein>
    <recommendedName>
        <fullName evidence="1">Endoplasmic reticulum transmembrane protein</fullName>
    </recommendedName>
</protein>
<keyword evidence="1" id="KW-0813">Transport</keyword>
<comment type="caution">
    <text evidence="2">The sequence shown here is derived from an EMBL/GenBank/DDBJ whole genome shotgun (WGS) entry which is preliminary data.</text>
</comment>
<dbReference type="GO" id="GO:0006888">
    <property type="term" value="P:endoplasmic reticulum to Golgi vesicle-mediated transport"/>
    <property type="evidence" value="ECO:0007669"/>
    <property type="project" value="UniProtKB-UniRule"/>
</dbReference>
<dbReference type="PANTHER" id="PTHR12701:SF42">
    <property type="entry name" value="ENDOPLASMIC RETICULUM TRANSMEMBRANE PROTEIN"/>
    <property type="match status" value="1"/>
</dbReference>
<evidence type="ECO:0000313" key="3">
    <source>
        <dbReference type="Proteomes" id="UP000187406"/>
    </source>
</evidence>
<keyword evidence="1" id="KW-1133">Transmembrane helix</keyword>
<dbReference type="EMBL" id="BDDD01005643">
    <property type="protein sequence ID" value="GAV89647.1"/>
    <property type="molecule type" value="Genomic_DNA"/>
</dbReference>
<comment type="similarity">
    <text evidence="1">Belongs to the BCAP29/BCAP31 family.</text>
</comment>
<evidence type="ECO:0000313" key="2">
    <source>
        <dbReference type="EMBL" id="GAV89647.1"/>
    </source>
</evidence>
<dbReference type="AlphaFoldDB" id="A0A1Q3DAX8"/>
<reference evidence="3" key="1">
    <citation type="submission" date="2016-04" db="EMBL/GenBank/DDBJ databases">
        <title>Cephalotus genome sequencing.</title>
        <authorList>
            <person name="Fukushima K."/>
            <person name="Hasebe M."/>
            <person name="Fang X."/>
        </authorList>
    </citation>
    <scope>NUCLEOTIDE SEQUENCE [LARGE SCALE GENOMIC DNA]</scope>
    <source>
        <strain evidence="3">cv. St1</strain>
    </source>
</reference>
<feature type="transmembrane region" description="Helical" evidence="1">
    <location>
        <begin position="43"/>
        <end position="64"/>
    </location>
</feature>
<evidence type="ECO:0000256" key="1">
    <source>
        <dbReference type="RuleBase" id="RU367026"/>
    </source>
</evidence>
<feature type="transmembrane region" description="Helical" evidence="1">
    <location>
        <begin position="6"/>
        <end position="22"/>
    </location>
</feature>
<comment type="function">
    <text evidence="1">May play a role in anterograde transport of membrane proteins from the endoplasmic reticulum to the Golgi.</text>
</comment>
<keyword evidence="3" id="KW-1185">Reference proteome</keyword>
<keyword evidence="1" id="KW-0812">Transmembrane</keyword>
<feature type="transmembrane region" description="Helical" evidence="1">
    <location>
        <begin position="84"/>
        <end position="104"/>
    </location>
</feature>
<accession>A0A1Q3DAX8</accession>